<dbReference type="PROSITE" id="PS50240">
    <property type="entry name" value="TRYPSIN_DOM"/>
    <property type="match status" value="1"/>
</dbReference>
<dbReference type="OrthoDB" id="5859944at2759"/>
<reference evidence="6" key="2">
    <citation type="journal article" date="2016" name="Sci. Rep.">
        <title>Dictyocaulus viviparus genome, variome and transcriptome elucidate lungworm biology and support future intervention.</title>
        <authorList>
            <person name="McNulty S.N."/>
            <person name="Strube C."/>
            <person name="Rosa B.A."/>
            <person name="Martin J.C."/>
            <person name="Tyagi R."/>
            <person name="Choi Y.J."/>
            <person name="Wang Q."/>
            <person name="Hallsworth Pepin K."/>
            <person name="Zhang X."/>
            <person name="Ozersky P."/>
            <person name="Wilson R.K."/>
            <person name="Sternberg P.W."/>
            <person name="Gasser R.B."/>
            <person name="Mitreva M."/>
        </authorList>
    </citation>
    <scope>NUCLEOTIDE SEQUENCE [LARGE SCALE GENOMIC DNA]</scope>
    <source>
        <strain evidence="6">HannoverDv2000</strain>
    </source>
</reference>
<evidence type="ECO:0000259" key="4">
    <source>
        <dbReference type="PROSITE" id="PS50240"/>
    </source>
</evidence>
<feature type="signal peptide" evidence="3">
    <location>
        <begin position="1"/>
        <end position="17"/>
    </location>
</feature>
<protein>
    <recommendedName>
        <fullName evidence="4">Peptidase S1 domain-containing protein</fullName>
    </recommendedName>
</protein>
<keyword evidence="6" id="KW-1185">Reference proteome</keyword>
<dbReference type="InterPro" id="IPR001254">
    <property type="entry name" value="Trypsin_dom"/>
</dbReference>
<dbReference type="GO" id="GO:0004252">
    <property type="term" value="F:serine-type endopeptidase activity"/>
    <property type="evidence" value="ECO:0007669"/>
    <property type="project" value="InterPro"/>
</dbReference>
<feature type="chain" id="PRO_5002335888" description="Peptidase S1 domain-containing protein" evidence="3">
    <location>
        <begin position="18"/>
        <end position="381"/>
    </location>
</feature>
<dbReference type="GO" id="GO:0006508">
    <property type="term" value="P:proteolysis"/>
    <property type="evidence" value="ECO:0007669"/>
    <property type="project" value="InterPro"/>
</dbReference>
<evidence type="ECO:0000313" key="5">
    <source>
        <dbReference type="EMBL" id="KJH43892.1"/>
    </source>
</evidence>
<dbReference type="PANTHER" id="PTHR24256">
    <property type="entry name" value="TRYPTASE-RELATED"/>
    <property type="match status" value="1"/>
</dbReference>
<evidence type="ECO:0000313" key="6">
    <source>
        <dbReference type="Proteomes" id="UP000053766"/>
    </source>
</evidence>
<dbReference type="Gene3D" id="2.40.10.10">
    <property type="entry name" value="Trypsin-like serine proteases"/>
    <property type="match status" value="1"/>
</dbReference>
<proteinExistence type="inferred from homology"/>
<name>A0A0D8XJE6_DICVI</name>
<dbReference type="STRING" id="29172.A0A0D8XJE6"/>
<organism evidence="5 6">
    <name type="scientific">Dictyocaulus viviparus</name>
    <name type="common">Bovine lungworm</name>
    <dbReference type="NCBI Taxonomy" id="29172"/>
    <lineage>
        <taxon>Eukaryota</taxon>
        <taxon>Metazoa</taxon>
        <taxon>Ecdysozoa</taxon>
        <taxon>Nematoda</taxon>
        <taxon>Chromadorea</taxon>
        <taxon>Rhabditida</taxon>
        <taxon>Rhabditina</taxon>
        <taxon>Rhabditomorpha</taxon>
        <taxon>Strongyloidea</taxon>
        <taxon>Metastrongylidae</taxon>
        <taxon>Dictyocaulus</taxon>
    </lineage>
</organism>
<evidence type="ECO:0000256" key="2">
    <source>
        <dbReference type="ARBA" id="ARBA00024195"/>
    </source>
</evidence>
<dbReference type="Pfam" id="PF00089">
    <property type="entry name" value="Trypsin"/>
    <property type="match status" value="1"/>
</dbReference>
<feature type="domain" description="Peptidase S1" evidence="4">
    <location>
        <begin position="49"/>
        <end position="346"/>
    </location>
</feature>
<keyword evidence="1" id="KW-1015">Disulfide bond</keyword>
<dbReference type="Proteomes" id="UP000053766">
    <property type="component" value="Unassembled WGS sequence"/>
</dbReference>
<comment type="similarity">
    <text evidence="2">Belongs to the peptidase S1 family. CLIP subfamily.</text>
</comment>
<keyword evidence="3" id="KW-0732">Signal</keyword>
<dbReference type="AlphaFoldDB" id="A0A0D8XJE6"/>
<gene>
    <name evidence="5" type="ORF">DICVIV_10077</name>
</gene>
<dbReference type="SUPFAM" id="SSF50494">
    <property type="entry name" value="Trypsin-like serine proteases"/>
    <property type="match status" value="2"/>
</dbReference>
<accession>A0A0D8XJE6</accession>
<sequence length="381" mass="43436">MKMSVLILLLFIPLTLSKNITEEENIQLKKHCGKHFLHDPSNPETSTRILGGARAKQNEFPWIAAFYLMKGEFSFQIIQHSHHTLTLSILRREDVVVYKFQKACFDSCTMCGYEFAVFGEVLPSKHNIQQQKKSFFKLFIGSGCLNPEICKQYRANYTIRKQKKSFFKLFIGSGCLNPEICKQYHANYTIRKIIVHHRYDPCTQANNLAILEIAPNVSAKDGSPICMPKLNGTHLSFLTAVGFGIDPYSSPRPKDTQALSYLRYVKLSEMPLHSSKIIRMAAINRSICEGDFGGPLTYNNYSKNYTVEGIAFNVTPPCTDFETEEPRISLFTRVRYYLLWICRNTGVCPLANETSTWQIPDFKDVKPLNISDLSTTTYASN</sequence>
<dbReference type="InterPro" id="IPR043504">
    <property type="entry name" value="Peptidase_S1_PA_chymotrypsin"/>
</dbReference>
<dbReference type="InterPro" id="IPR009003">
    <property type="entry name" value="Peptidase_S1_PA"/>
</dbReference>
<evidence type="ECO:0000256" key="3">
    <source>
        <dbReference type="SAM" id="SignalP"/>
    </source>
</evidence>
<dbReference type="SMART" id="SM00020">
    <property type="entry name" value="Tryp_SPc"/>
    <property type="match status" value="1"/>
</dbReference>
<evidence type="ECO:0000256" key="1">
    <source>
        <dbReference type="ARBA" id="ARBA00023157"/>
    </source>
</evidence>
<dbReference type="EMBL" id="KN716517">
    <property type="protein sequence ID" value="KJH43892.1"/>
    <property type="molecule type" value="Genomic_DNA"/>
</dbReference>
<reference evidence="5 6" key="1">
    <citation type="submission" date="2013-11" db="EMBL/GenBank/DDBJ databases">
        <title>Draft genome of the bovine lungworm Dictyocaulus viviparus.</title>
        <authorList>
            <person name="Mitreva M."/>
        </authorList>
    </citation>
    <scope>NUCLEOTIDE SEQUENCE [LARGE SCALE GENOMIC DNA]</scope>
    <source>
        <strain evidence="5 6">HannoverDv2000</strain>
    </source>
</reference>
<dbReference type="InterPro" id="IPR051487">
    <property type="entry name" value="Ser/Thr_Proteases_Immune/Dev"/>
</dbReference>